<dbReference type="InterPro" id="IPR055259">
    <property type="entry name" value="YkvP/CgeB_Glyco_trans-like"/>
</dbReference>
<protein>
    <recommendedName>
        <fullName evidence="1">Spore protein YkvP/CgeB glycosyl transferase-like domain-containing protein</fullName>
    </recommendedName>
</protein>
<dbReference type="SUPFAM" id="SSF53756">
    <property type="entry name" value="UDP-Glycosyltransferase/glycogen phosphorylase"/>
    <property type="match status" value="1"/>
</dbReference>
<proteinExistence type="predicted"/>
<gene>
    <name evidence="2" type="ORF">E1163_29155</name>
</gene>
<accession>A0ABW9RZ58</accession>
<name>A0ABW9RZ58_9BACT</name>
<evidence type="ECO:0000313" key="3">
    <source>
        <dbReference type="Proteomes" id="UP000798808"/>
    </source>
</evidence>
<dbReference type="Proteomes" id="UP000798808">
    <property type="component" value="Unassembled WGS sequence"/>
</dbReference>
<dbReference type="Gene3D" id="3.40.50.2000">
    <property type="entry name" value="Glycogen Phosphorylase B"/>
    <property type="match status" value="1"/>
</dbReference>
<sequence>MNKGLNIAFFGSSLVSAYWNGAATYYRGIIKTLHQQGHSITFYEPDVYERQANRDIPDPDYATVVVYQPEENALQQCLDEAGSADIIIKASGVGVFDRELEERIVEIRQDHQQIIFWDVDAPATLDRMINDKNDYFRRLVPEYDQVLTYGGGFPVEDAYKSLGARDCTSIYNAFDPDTHFPVSPKEEYVCDLAFLGNRLPDREKRVENFFIKVARVLPDKKFILGGSGWGDKDLPENVKYVGHVPTKDHNAFNCSARAILNISRDSMATYGFSPATRVFEAAGAGACIITDAWKGIGEFFEPDDEILVADCAEEVVEIMELLDEKGAREVGNAALMKALTKHTYDHRAQQLEEILQLKSIVA</sequence>
<comment type="caution">
    <text evidence="2">The sequence shown here is derived from an EMBL/GenBank/DDBJ whole genome shotgun (WGS) entry which is preliminary data.</text>
</comment>
<dbReference type="RefSeq" id="WP_155177197.1">
    <property type="nucleotide sequence ID" value="NZ_BAAAFL010000010.1"/>
</dbReference>
<dbReference type="Pfam" id="PF13524">
    <property type="entry name" value="Glyco_trans_1_2"/>
    <property type="match status" value="1"/>
</dbReference>
<feature type="domain" description="Spore protein YkvP/CgeB glycosyl transferase-like" evidence="1">
    <location>
        <begin position="208"/>
        <end position="352"/>
    </location>
</feature>
<keyword evidence="3" id="KW-1185">Reference proteome</keyword>
<dbReference type="EMBL" id="SMLW01000678">
    <property type="protein sequence ID" value="MTI29066.1"/>
    <property type="molecule type" value="Genomic_DNA"/>
</dbReference>
<evidence type="ECO:0000259" key="1">
    <source>
        <dbReference type="Pfam" id="PF13524"/>
    </source>
</evidence>
<evidence type="ECO:0000313" key="2">
    <source>
        <dbReference type="EMBL" id="MTI29066.1"/>
    </source>
</evidence>
<reference evidence="2 3" key="1">
    <citation type="submission" date="2019-02" db="EMBL/GenBank/DDBJ databases">
        <authorList>
            <person name="Goldberg S.R."/>
            <person name="Haltli B.A."/>
            <person name="Correa H."/>
            <person name="Russell K.G."/>
        </authorList>
    </citation>
    <scope>NUCLEOTIDE SEQUENCE [LARGE SCALE GENOMIC DNA]</scope>
    <source>
        <strain evidence="2 3">JCM 16186</strain>
    </source>
</reference>
<organism evidence="2 3">
    <name type="scientific">Fulvivirga kasyanovii</name>
    <dbReference type="NCBI Taxonomy" id="396812"/>
    <lineage>
        <taxon>Bacteria</taxon>
        <taxon>Pseudomonadati</taxon>
        <taxon>Bacteroidota</taxon>
        <taxon>Cytophagia</taxon>
        <taxon>Cytophagales</taxon>
        <taxon>Fulvivirgaceae</taxon>
        <taxon>Fulvivirga</taxon>
    </lineage>
</organism>